<dbReference type="GO" id="GO:0008821">
    <property type="term" value="F:crossover junction DNA endonuclease activity"/>
    <property type="evidence" value="ECO:0007669"/>
    <property type="project" value="UniProtKB-EC"/>
</dbReference>
<keyword evidence="3 13" id="KW-0540">Nuclease</keyword>
<accession>A0A4R0XYB7</accession>
<feature type="binding site" evidence="13">
    <location>
        <position position="73"/>
    </location>
    <ligand>
        <name>Mg(2+)</name>
        <dbReference type="ChEBI" id="CHEBI:18420"/>
    </ligand>
</feature>
<dbReference type="SUPFAM" id="SSF52980">
    <property type="entry name" value="Restriction endonuclease-like"/>
    <property type="match status" value="1"/>
</dbReference>
<evidence type="ECO:0000256" key="3">
    <source>
        <dbReference type="ARBA" id="ARBA00022722"/>
    </source>
</evidence>
<evidence type="ECO:0000256" key="10">
    <source>
        <dbReference type="ARBA" id="ARBA00023204"/>
    </source>
</evidence>
<dbReference type="InterPro" id="IPR011335">
    <property type="entry name" value="Restrct_endonuc-II-like"/>
</dbReference>
<keyword evidence="15" id="KW-1185">Reference proteome</keyword>
<dbReference type="GO" id="GO:0003676">
    <property type="term" value="F:nucleic acid binding"/>
    <property type="evidence" value="ECO:0007669"/>
    <property type="project" value="InterPro"/>
</dbReference>
<dbReference type="GO" id="GO:0000287">
    <property type="term" value="F:magnesium ion binding"/>
    <property type="evidence" value="ECO:0007669"/>
    <property type="project" value="UniProtKB-UniRule"/>
</dbReference>
<protein>
    <recommendedName>
        <fullName evidence="12 13">Holliday junction resolvase RecU</fullName>
        <ecNumber evidence="13">3.1.21.10</ecNumber>
    </recommendedName>
    <alternativeName>
        <fullName evidence="13">Recombination protein U homolog</fullName>
    </alternativeName>
</protein>
<dbReference type="InterPro" id="IPR011856">
    <property type="entry name" value="tRNA_endonuc-like_dom_sf"/>
</dbReference>
<evidence type="ECO:0000256" key="6">
    <source>
        <dbReference type="ARBA" id="ARBA00022763"/>
    </source>
</evidence>
<evidence type="ECO:0000256" key="13">
    <source>
        <dbReference type="HAMAP-Rule" id="MF_00130"/>
    </source>
</evidence>
<dbReference type="GO" id="GO:0006310">
    <property type="term" value="P:DNA recombination"/>
    <property type="evidence" value="ECO:0007669"/>
    <property type="project" value="UniProtKB-UniRule"/>
</dbReference>
<evidence type="ECO:0000256" key="12">
    <source>
        <dbReference type="ARBA" id="ARBA00029523"/>
    </source>
</evidence>
<sequence>MKNRGMMLESILNKTISIYKENGVGIFHKKELPITFGKINKTGKLFKVENAYIKSKSTTDYYGILKGRFVSFEAKSTNEKSLPLKNIKRHQHQYLKDIELHGGIAFYIISFKSYDKYFLISTEIIDNLSKKSLSLEIANEFGIELDLIFPGILDFAAWI</sequence>
<keyword evidence="7 13" id="KW-0378">Hydrolase</keyword>
<comment type="similarity">
    <text evidence="11 13">Belongs to the RecU family.</text>
</comment>
<comment type="cofactor">
    <cofactor evidence="13">
        <name>Mg(2+)</name>
        <dbReference type="ChEBI" id="CHEBI:18420"/>
    </cofactor>
    <text evidence="13">Binds 1 Mg(2+) ion per subunit.</text>
</comment>
<dbReference type="GO" id="GO:0007059">
    <property type="term" value="P:chromosome segregation"/>
    <property type="evidence" value="ECO:0007669"/>
    <property type="project" value="UniProtKB-UniRule"/>
</dbReference>
<keyword evidence="8 13" id="KW-0460">Magnesium</keyword>
<evidence type="ECO:0000256" key="2">
    <source>
        <dbReference type="ARBA" id="ARBA00022490"/>
    </source>
</evidence>
<comment type="caution">
    <text evidence="14">The sequence shown here is derived from an EMBL/GenBank/DDBJ whole genome shotgun (WGS) entry which is preliminary data.</text>
</comment>
<comment type="subcellular location">
    <subcellularLocation>
        <location evidence="1 13">Cytoplasm</location>
    </subcellularLocation>
</comment>
<dbReference type="Proteomes" id="UP000294192">
    <property type="component" value="Unassembled WGS sequence"/>
</dbReference>
<dbReference type="OrthoDB" id="9783592at2"/>
<dbReference type="RefSeq" id="WP_131598206.1">
    <property type="nucleotide sequence ID" value="NZ_CBDBYK010000003.1"/>
</dbReference>
<evidence type="ECO:0000256" key="8">
    <source>
        <dbReference type="ARBA" id="ARBA00022842"/>
    </source>
</evidence>
<dbReference type="NCBIfam" id="NF002581">
    <property type="entry name" value="PRK02234.1-2"/>
    <property type="match status" value="1"/>
</dbReference>
<proteinExistence type="inferred from homology"/>
<comment type="function">
    <text evidence="13">Endonuclease that resolves Holliday junction intermediates in genetic recombination. Cleaves mobile four-strand junctions by introducing symmetrical nicks in paired strands. Promotes annealing of linear ssDNA with homologous dsDNA. Required for DNA repair, homologous recombination and chromosome segregation.</text>
</comment>
<keyword evidence="6 13" id="KW-0227">DNA damage</keyword>
<evidence type="ECO:0000256" key="1">
    <source>
        <dbReference type="ARBA" id="ARBA00004496"/>
    </source>
</evidence>
<dbReference type="InterPro" id="IPR004612">
    <property type="entry name" value="Resolv_RecU"/>
</dbReference>
<evidence type="ECO:0000256" key="9">
    <source>
        <dbReference type="ARBA" id="ARBA00023172"/>
    </source>
</evidence>
<keyword evidence="2 13" id="KW-0963">Cytoplasm</keyword>
<dbReference type="EMBL" id="PSZO01000001">
    <property type="protein sequence ID" value="TCG12059.1"/>
    <property type="molecule type" value="Genomic_DNA"/>
</dbReference>
<feature type="binding site" evidence="13">
    <location>
        <position position="58"/>
    </location>
    <ligand>
        <name>Mg(2+)</name>
        <dbReference type="ChEBI" id="CHEBI:18420"/>
    </ligand>
</feature>
<keyword evidence="5 13" id="KW-0255">Endonuclease</keyword>
<keyword evidence="9 13" id="KW-0233">DNA recombination</keyword>
<feature type="site" description="Transition state stabilizer" evidence="13">
    <location>
        <position position="75"/>
    </location>
</feature>
<dbReference type="EC" id="3.1.21.10" evidence="13"/>
<dbReference type="GO" id="GO:0006281">
    <property type="term" value="P:DNA repair"/>
    <property type="evidence" value="ECO:0007669"/>
    <property type="project" value="UniProtKB-UniRule"/>
</dbReference>
<evidence type="ECO:0000256" key="11">
    <source>
        <dbReference type="ARBA" id="ARBA00023447"/>
    </source>
</evidence>
<name>A0A4R0XYB7_9MOLU</name>
<dbReference type="CDD" id="cd22354">
    <property type="entry name" value="RecU-like"/>
    <property type="match status" value="1"/>
</dbReference>
<comment type="catalytic activity">
    <reaction evidence="13">
        <text>Endonucleolytic cleavage at a junction such as a reciprocal single-stranded crossover between two homologous DNA duplexes (Holliday junction).</text>
        <dbReference type="EC" id="3.1.21.10"/>
    </reaction>
</comment>
<gene>
    <name evidence="13" type="primary">recU</name>
    <name evidence="14" type="ORF">C4B24_00105</name>
</gene>
<dbReference type="Gene3D" id="3.40.1350.10">
    <property type="match status" value="1"/>
</dbReference>
<evidence type="ECO:0000313" key="14">
    <source>
        <dbReference type="EMBL" id="TCG12059.1"/>
    </source>
</evidence>
<evidence type="ECO:0000313" key="15">
    <source>
        <dbReference type="Proteomes" id="UP000294192"/>
    </source>
</evidence>
<dbReference type="HAMAP" id="MF_00130">
    <property type="entry name" value="RecU"/>
    <property type="match status" value="1"/>
</dbReference>
<evidence type="ECO:0000256" key="5">
    <source>
        <dbReference type="ARBA" id="ARBA00022759"/>
    </source>
</evidence>
<dbReference type="GO" id="GO:0005737">
    <property type="term" value="C:cytoplasm"/>
    <property type="evidence" value="ECO:0007669"/>
    <property type="project" value="UniProtKB-SubCell"/>
</dbReference>
<keyword evidence="4 13" id="KW-0479">Metal-binding</keyword>
<evidence type="ECO:0000256" key="4">
    <source>
        <dbReference type="ARBA" id="ARBA00022723"/>
    </source>
</evidence>
<feature type="binding site" evidence="13">
    <location>
        <position position="60"/>
    </location>
    <ligand>
        <name>Mg(2+)</name>
        <dbReference type="ChEBI" id="CHEBI:18420"/>
    </ligand>
</feature>
<feature type="binding site" evidence="13">
    <location>
        <position position="91"/>
    </location>
    <ligand>
        <name>Mg(2+)</name>
        <dbReference type="ChEBI" id="CHEBI:18420"/>
    </ligand>
</feature>
<evidence type="ECO:0000256" key="7">
    <source>
        <dbReference type="ARBA" id="ARBA00022801"/>
    </source>
</evidence>
<keyword evidence="10 13" id="KW-0234">DNA repair</keyword>
<reference evidence="14 15" key="1">
    <citation type="submission" date="2018-02" db="EMBL/GenBank/DDBJ databases">
        <title>Mycoplasma marinum and Mycoplasma todarodis sp. nov., moderately halophilic and psychrotolerant mycoplasmas isolated from cephalopods.</title>
        <authorList>
            <person name="Viver T."/>
        </authorList>
    </citation>
    <scope>NUCLEOTIDE SEQUENCE [LARGE SCALE GENOMIC DNA]</scope>
    <source>
        <strain evidence="14 15">PE</strain>
    </source>
</reference>
<organism evidence="14 15">
    <name type="scientific">Mycoplasma marinum</name>
    <dbReference type="NCBI Taxonomy" id="1937190"/>
    <lineage>
        <taxon>Bacteria</taxon>
        <taxon>Bacillati</taxon>
        <taxon>Mycoplasmatota</taxon>
        <taxon>Mollicutes</taxon>
        <taxon>Mycoplasmataceae</taxon>
        <taxon>Mycoplasma</taxon>
    </lineage>
</organism>
<dbReference type="Pfam" id="PF03838">
    <property type="entry name" value="RecU"/>
    <property type="match status" value="1"/>
</dbReference>
<dbReference type="AlphaFoldDB" id="A0A4R0XYB7"/>